<evidence type="ECO:0000256" key="5">
    <source>
        <dbReference type="ARBA" id="ARBA00035648"/>
    </source>
</evidence>
<dbReference type="PANTHER" id="PTHR30636:SF3">
    <property type="entry name" value="UPF0701 PROTEIN YICC"/>
    <property type="match status" value="1"/>
</dbReference>
<keyword evidence="9" id="KW-1185">Reference proteome</keyword>
<dbReference type="Pfam" id="PF08340">
    <property type="entry name" value="YicC-like_C"/>
    <property type="match status" value="1"/>
</dbReference>
<dbReference type="NCBIfam" id="TIGR00255">
    <property type="entry name" value="YicC/YloC family endoribonuclease"/>
    <property type="match status" value="1"/>
</dbReference>
<evidence type="ECO:0000259" key="6">
    <source>
        <dbReference type="Pfam" id="PF03755"/>
    </source>
</evidence>
<keyword evidence="2" id="KW-0540">Nuclease</keyword>
<dbReference type="PANTHER" id="PTHR30636">
    <property type="entry name" value="UPF0701 PROTEIN YICC"/>
    <property type="match status" value="1"/>
</dbReference>
<organism evidence="8 9">
    <name type="scientific">Labrys wisconsinensis</name>
    <dbReference type="NCBI Taxonomy" id="425677"/>
    <lineage>
        <taxon>Bacteria</taxon>
        <taxon>Pseudomonadati</taxon>
        <taxon>Pseudomonadota</taxon>
        <taxon>Alphaproteobacteria</taxon>
        <taxon>Hyphomicrobiales</taxon>
        <taxon>Xanthobacteraceae</taxon>
        <taxon>Labrys</taxon>
    </lineage>
</organism>
<sequence length="295" mass="31619">MAVTSMTGFARSDGASGANRWSWEVKTVNGKGLDIRVRLPPGFDALEAQARSAAAAAFARGSCQVGLTVKREVSAATVRVNQAVLDAVLEAMAQASKRIDAAAPRLDGLFAIKGVLETDEPEETEAERAVLHAEVLVGLQTALEACVAMRVAEGEALARVLHQRIDEIEALRLAAEANPARQPAAIRDKLAQQVKVLTEAAPALDPDRLHQEAILLAAKADIREELDRLHAHVAAARDLLAKGGAIGRRLDFLSQEFNREVNTLCSKANDVSLTSTGLSLKAVVEQFREQVQNIE</sequence>
<evidence type="ECO:0000313" key="8">
    <source>
        <dbReference type="EMBL" id="MDQ0468306.1"/>
    </source>
</evidence>
<comment type="cofactor">
    <cofactor evidence="1">
        <name>a divalent metal cation</name>
        <dbReference type="ChEBI" id="CHEBI:60240"/>
    </cofactor>
</comment>
<evidence type="ECO:0000313" key="9">
    <source>
        <dbReference type="Proteomes" id="UP001242480"/>
    </source>
</evidence>
<keyword evidence="3" id="KW-0255">Endonuclease</keyword>
<gene>
    <name evidence="8" type="ORF">QO011_001306</name>
</gene>
<evidence type="ECO:0000256" key="2">
    <source>
        <dbReference type="ARBA" id="ARBA00022722"/>
    </source>
</evidence>
<evidence type="ECO:0000256" key="1">
    <source>
        <dbReference type="ARBA" id="ARBA00001968"/>
    </source>
</evidence>
<proteinExistence type="inferred from homology"/>
<dbReference type="RefSeq" id="WP_307269354.1">
    <property type="nucleotide sequence ID" value="NZ_JAUSVX010000002.1"/>
</dbReference>
<dbReference type="InterPro" id="IPR013551">
    <property type="entry name" value="YicC-like_C"/>
</dbReference>
<comment type="caution">
    <text evidence="8">The sequence shown here is derived from an EMBL/GenBank/DDBJ whole genome shotgun (WGS) entry which is preliminary data.</text>
</comment>
<accession>A0ABU0J223</accession>
<keyword evidence="4" id="KW-0378">Hydrolase</keyword>
<dbReference type="InterPro" id="IPR013527">
    <property type="entry name" value="YicC-like_N"/>
</dbReference>
<feature type="domain" description="Endoribonuclease YicC-like N-terminal" evidence="6">
    <location>
        <begin position="4"/>
        <end position="158"/>
    </location>
</feature>
<evidence type="ECO:0000256" key="4">
    <source>
        <dbReference type="ARBA" id="ARBA00022801"/>
    </source>
</evidence>
<dbReference type="Proteomes" id="UP001242480">
    <property type="component" value="Unassembled WGS sequence"/>
</dbReference>
<dbReference type="EMBL" id="JAUSVX010000002">
    <property type="protein sequence ID" value="MDQ0468306.1"/>
    <property type="molecule type" value="Genomic_DNA"/>
</dbReference>
<reference evidence="8 9" key="1">
    <citation type="submission" date="2023-07" db="EMBL/GenBank/DDBJ databases">
        <title>Genomic Encyclopedia of Type Strains, Phase IV (KMG-IV): sequencing the most valuable type-strain genomes for metagenomic binning, comparative biology and taxonomic classification.</title>
        <authorList>
            <person name="Goeker M."/>
        </authorList>
    </citation>
    <scope>NUCLEOTIDE SEQUENCE [LARGE SCALE GENOMIC DNA]</scope>
    <source>
        <strain evidence="8 9">DSM 19619</strain>
    </source>
</reference>
<comment type="similarity">
    <text evidence="5">Belongs to the YicC/YloC family.</text>
</comment>
<name>A0ABU0J223_9HYPH</name>
<evidence type="ECO:0000256" key="3">
    <source>
        <dbReference type="ARBA" id="ARBA00022759"/>
    </source>
</evidence>
<feature type="domain" description="Endoribonuclease YicC-like C-terminal" evidence="7">
    <location>
        <begin position="181"/>
        <end position="295"/>
    </location>
</feature>
<protein>
    <submittedName>
        <fullName evidence="8">Uncharacterized protein (TIGR00255 family)</fullName>
    </submittedName>
</protein>
<dbReference type="Pfam" id="PF03755">
    <property type="entry name" value="YicC-like_N"/>
    <property type="match status" value="1"/>
</dbReference>
<evidence type="ECO:0000259" key="7">
    <source>
        <dbReference type="Pfam" id="PF08340"/>
    </source>
</evidence>
<dbReference type="InterPro" id="IPR005229">
    <property type="entry name" value="YicC/YloC-like"/>
</dbReference>